<dbReference type="EMBL" id="CAQM01000444">
    <property type="protein sequence ID" value="CCQ62091.1"/>
    <property type="molecule type" value="Genomic_DNA"/>
</dbReference>
<proteinExistence type="predicted"/>
<feature type="transmembrane region" description="Helical" evidence="1">
    <location>
        <begin position="48"/>
        <end position="65"/>
    </location>
</feature>
<keyword evidence="1" id="KW-0812">Transmembrane</keyword>
<dbReference type="GO" id="GO:0016740">
    <property type="term" value="F:transferase activity"/>
    <property type="evidence" value="ECO:0007669"/>
    <property type="project" value="UniProtKB-KW"/>
</dbReference>
<reference evidence="2 3" key="1">
    <citation type="submission" date="2013-01" db="EMBL/GenBank/DDBJ databases">
        <authorList>
            <person name="Bench S."/>
        </authorList>
    </citation>
    <scope>NUCLEOTIDE SEQUENCE [LARGE SCALE GENOMIC DNA]</scope>
    <source>
        <strain evidence="2 3">WH 0401</strain>
    </source>
</reference>
<keyword evidence="2" id="KW-0808">Transferase</keyword>
<accession>T2JAB5</accession>
<dbReference type="Proteomes" id="UP000018198">
    <property type="component" value="Unassembled WGS sequence"/>
</dbReference>
<feature type="transmembrane region" description="Helical" evidence="1">
    <location>
        <begin position="71"/>
        <end position="90"/>
    </location>
</feature>
<name>T2JAB5_CROWT</name>
<keyword evidence="1" id="KW-0472">Membrane</keyword>
<gene>
    <name evidence="2" type="ORF">CWATWH0401_2686</name>
</gene>
<comment type="caution">
    <text evidence="2">The sequence shown here is derived from an EMBL/GenBank/DDBJ whole genome shotgun (WGS) entry which is preliminary data.</text>
</comment>
<evidence type="ECO:0000313" key="2">
    <source>
        <dbReference type="EMBL" id="CCQ62091.1"/>
    </source>
</evidence>
<feature type="transmembrane region" description="Helical" evidence="1">
    <location>
        <begin position="15"/>
        <end position="41"/>
    </location>
</feature>
<evidence type="ECO:0000256" key="1">
    <source>
        <dbReference type="SAM" id="Phobius"/>
    </source>
</evidence>
<evidence type="ECO:0000313" key="3">
    <source>
        <dbReference type="Proteomes" id="UP000018198"/>
    </source>
</evidence>
<dbReference type="AlphaFoldDB" id="T2JAB5"/>
<keyword evidence="1" id="KW-1133">Transmembrane helix</keyword>
<organism evidence="2 3">
    <name type="scientific">Crocosphaera watsonii WH 0401</name>
    <dbReference type="NCBI Taxonomy" id="555881"/>
    <lineage>
        <taxon>Bacteria</taxon>
        <taxon>Bacillati</taxon>
        <taxon>Cyanobacteriota</taxon>
        <taxon>Cyanophyceae</taxon>
        <taxon>Oscillatoriophycideae</taxon>
        <taxon>Chroococcales</taxon>
        <taxon>Aphanothecaceae</taxon>
        <taxon>Crocosphaera</taxon>
    </lineage>
</organism>
<reference evidence="2 3" key="2">
    <citation type="submission" date="2013-09" db="EMBL/GenBank/DDBJ databases">
        <title>Whole genome comparison of six Crocosphaera watsonii strains with differing phenotypes.</title>
        <authorList>
            <person name="Bench S.R."/>
            <person name="Heller P."/>
            <person name="Frank I."/>
            <person name="Arciniega M."/>
            <person name="Shilova I.N."/>
            <person name="Zehr J.P."/>
        </authorList>
    </citation>
    <scope>NUCLEOTIDE SEQUENCE [LARGE SCALE GENOMIC DNA]</scope>
    <source>
        <strain evidence="2 3">WH 0401</strain>
    </source>
</reference>
<sequence length="112" mass="12429">MVARTAYTQLNYSPLLLIGTLLGLTIVYLVAPIGLIMGLIIQNTVMTILGGITWLLMSISYLPTLKLYQCSLLWSLTLPLIGLLYGLMTLDSAWRHWRGKGGGWKGRVYVNS</sequence>
<protein>
    <submittedName>
        <fullName evidence="2">Glycosyl transferase, family 2</fullName>
    </submittedName>
</protein>